<accession>A0A2N5S9D9</accession>
<proteinExistence type="predicted"/>
<gene>
    <name evidence="2" type="ORF">PCASD_24307</name>
</gene>
<evidence type="ECO:0000313" key="3">
    <source>
        <dbReference type="Proteomes" id="UP000235392"/>
    </source>
</evidence>
<evidence type="ECO:0000256" key="1">
    <source>
        <dbReference type="SAM" id="MobiDB-lite"/>
    </source>
</evidence>
<feature type="region of interest" description="Disordered" evidence="1">
    <location>
        <begin position="72"/>
        <end position="160"/>
    </location>
</feature>
<sequence length="196" mass="21110">MTEAPPPPDPAETISNVFHGQWLLFVNAKKQNNHSMMRLALTQAILSQDALESLLGTQRMLEISEGWIAREGGPSPLGPGIPGAYHPSPRTNLDLAPPHKSSRSKPSPPAEITPAKQTGISPLSVPGYRYNDLPTHPLSVDTPRRRHANETGVDQPMPPATCPRTPLDGTGANTTTVSLPLCKRQANIVTKVTKDI</sequence>
<dbReference type="Proteomes" id="UP000235392">
    <property type="component" value="Unassembled WGS sequence"/>
</dbReference>
<evidence type="ECO:0000313" key="2">
    <source>
        <dbReference type="EMBL" id="PLW09844.1"/>
    </source>
</evidence>
<dbReference type="EMBL" id="PGCI01000989">
    <property type="protein sequence ID" value="PLW09844.1"/>
    <property type="molecule type" value="Genomic_DNA"/>
</dbReference>
<reference evidence="2 3" key="1">
    <citation type="submission" date="2017-11" db="EMBL/GenBank/DDBJ databases">
        <title>De novo assembly and phasing of dikaryotic genomes from two isolates of Puccinia coronata f. sp. avenae, the causal agent of oat crown rust.</title>
        <authorList>
            <person name="Miller M.E."/>
            <person name="Zhang Y."/>
            <person name="Omidvar V."/>
            <person name="Sperschneider J."/>
            <person name="Schwessinger B."/>
            <person name="Raley C."/>
            <person name="Palmer J.M."/>
            <person name="Garnica D."/>
            <person name="Upadhyaya N."/>
            <person name="Rathjen J."/>
            <person name="Taylor J.M."/>
            <person name="Park R.F."/>
            <person name="Dodds P.N."/>
            <person name="Hirsch C.D."/>
            <person name="Kianian S.F."/>
            <person name="Figueroa M."/>
        </authorList>
    </citation>
    <scope>NUCLEOTIDE SEQUENCE [LARGE SCALE GENOMIC DNA]</scope>
    <source>
        <strain evidence="2">12SD80</strain>
    </source>
</reference>
<organism evidence="2 3">
    <name type="scientific">Puccinia coronata f. sp. avenae</name>
    <dbReference type="NCBI Taxonomy" id="200324"/>
    <lineage>
        <taxon>Eukaryota</taxon>
        <taxon>Fungi</taxon>
        <taxon>Dikarya</taxon>
        <taxon>Basidiomycota</taxon>
        <taxon>Pucciniomycotina</taxon>
        <taxon>Pucciniomycetes</taxon>
        <taxon>Pucciniales</taxon>
        <taxon>Pucciniaceae</taxon>
        <taxon>Puccinia</taxon>
    </lineage>
</organism>
<name>A0A2N5S9D9_9BASI</name>
<protein>
    <submittedName>
        <fullName evidence="2">Uncharacterized protein</fullName>
    </submittedName>
</protein>
<comment type="caution">
    <text evidence="2">The sequence shown here is derived from an EMBL/GenBank/DDBJ whole genome shotgun (WGS) entry which is preliminary data.</text>
</comment>
<dbReference type="AlphaFoldDB" id="A0A2N5S9D9"/>